<organism evidence="1 2">
    <name type="scientific">Limnoglobus roseus</name>
    <dbReference type="NCBI Taxonomy" id="2598579"/>
    <lineage>
        <taxon>Bacteria</taxon>
        <taxon>Pseudomonadati</taxon>
        <taxon>Planctomycetota</taxon>
        <taxon>Planctomycetia</taxon>
        <taxon>Gemmatales</taxon>
        <taxon>Gemmataceae</taxon>
        <taxon>Limnoglobus</taxon>
    </lineage>
</organism>
<dbReference type="KEGG" id="lrs:PX52LOC_06418"/>
<dbReference type="Proteomes" id="UP000324974">
    <property type="component" value="Chromosome"/>
</dbReference>
<protein>
    <submittedName>
        <fullName evidence="1">Uncharacterized protein</fullName>
    </submittedName>
</protein>
<keyword evidence="2" id="KW-1185">Reference proteome</keyword>
<dbReference type="EMBL" id="CP042425">
    <property type="protein sequence ID" value="QEL19349.1"/>
    <property type="molecule type" value="Genomic_DNA"/>
</dbReference>
<reference evidence="2" key="1">
    <citation type="submission" date="2019-08" db="EMBL/GenBank/DDBJ databases">
        <title>Limnoglobus roseus gen. nov., sp. nov., a novel freshwater planctomycete with a giant genome from the family Gemmataceae.</title>
        <authorList>
            <person name="Kulichevskaya I.S."/>
            <person name="Naumoff D.G."/>
            <person name="Miroshnikov K."/>
            <person name="Ivanova A."/>
            <person name="Philippov D.A."/>
            <person name="Hakobyan A."/>
            <person name="Rijpstra I.C."/>
            <person name="Sinninghe Damste J.S."/>
            <person name="Liesack W."/>
            <person name="Dedysh S.N."/>
        </authorList>
    </citation>
    <scope>NUCLEOTIDE SEQUENCE [LARGE SCALE GENOMIC DNA]</scope>
    <source>
        <strain evidence="2">PX52</strain>
    </source>
</reference>
<dbReference type="RefSeq" id="WP_149113749.1">
    <property type="nucleotide sequence ID" value="NZ_CP042425.1"/>
</dbReference>
<evidence type="ECO:0000313" key="2">
    <source>
        <dbReference type="Proteomes" id="UP000324974"/>
    </source>
</evidence>
<proteinExistence type="predicted"/>
<accession>A0A5C1AIT5</accession>
<gene>
    <name evidence="1" type="ORF">PX52LOC_06418</name>
</gene>
<dbReference type="AlphaFoldDB" id="A0A5C1AIT5"/>
<sequence length="86" mass="9137">MIELVKNGEIELDKIPVVEPAPRPLTATALTIADERGNVVTVAVDAKGATHCRATCVTPDAVCELVDAATHLLDNITFLSTEEIPE</sequence>
<evidence type="ECO:0000313" key="1">
    <source>
        <dbReference type="EMBL" id="QEL19349.1"/>
    </source>
</evidence>
<name>A0A5C1AIT5_9BACT</name>